<evidence type="ECO:0000256" key="7">
    <source>
        <dbReference type="SAM" id="SignalP"/>
    </source>
</evidence>
<dbReference type="GO" id="GO:0006508">
    <property type="term" value="P:proteolysis"/>
    <property type="evidence" value="ECO:0007669"/>
    <property type="project" value="UniProtKB-KW"/>
</dbReference>
<evidence type="ECO:0000259" key="8">
    <source>
        <dbReference type="PROSITE" id="PS50240"/>
    </source>
</evidence>
<evidence type="ECO:0000256" key="2">
    <source>
        <dbReference type="ARBA" id="ARBA00022670"/>
    </source>
</evidence>
<reference evidence="9 10" key="1">
    <citation type="submission" date="2009-06" db="EMBL/GenBank/DDBJ databases">
        <title>The Genome Sequence of Loxodonta africana (African elephant).</title>
        <authorList>
            <person name="Di Palma F."/>
            <person name="Heiman D."/>
            <person name="Young S."/>
            <person name="Johnson J."/>
            <person name="Lander E.S."/>
            <person name="Lindblad-Toh K."/>
        </authorList>
    </citation>
    <scope>NUCLEOTIDE SEQUENCE [LARGE SCALE GENOMIC DNA]</scope>
    <source>
        <strain evidence="9 10">Isolate ISIS603380</strain>
    </source>
</reference>
<evidence type="ECO:0000256" key="5">
    <source>
        <dbReference type="ARBA" id="ARBA00023157"/>
    </source>
</evidence>
<evidence type="ECO:0000313" key="10">
    <source>
        <dbReference type="Proteomes" id="UP000007646"/>
    </source>
</evidence>
<dbReference type="FunCoup" id="G3UDE5">
    <property type="interactions" value="10"/>
</dbReference>
<dbReference type="InterPro" id="IPR033116">
    <property type="entry name" value="TRYPSIN_SER"/>
</dbReference>
<sequence>MRPSHLRLSAASGARALKKFLLPLLMAQLCAAEVALLPRNHTGTDPATFSAPCAHGSQAWQVSLFNGLSFHCAGVLVDKSWVLTAAHCQNRYLWARLGEHHLWQWEGPEQLFRVTDFFPHPTKSIRHPGYSTQTHVNDIMLVKLRSPVKLSSSMKGVTLPSRCERPGTQCTVSGWGTTSSPNGEAASVTQCAHVNLVPRGECEVAYPNQITQNMVCAGKKYGRDSCQGDSGGPVVCNGMLQGLVSWGDFPCGKPSKPGVYTNLCQFTKWIHGTIKSN</sequence>
<evidence type="ECO:0000313" key="9">
    <source>
        <dbReference type="Ensembl" id="ENSLAFP00000025853.1"/>
    </source>
</evidence>
<dbReference type="MEROPS" id="S01.246"/>
<dbReference type="SMART" id="SM00020">
    <property type="entry name" value="Tryp_SPc"/>
    <property type="match status" value="1"/>
</dbReference>
<evidence type="ECO:0000256" key="1">
    <source>
        <dbReference type="ARBA" id="ARBA00009228"/>
    </source>
</evidence>
<keyword evidence="3 6" id="KW-0378">Hydrolase</keyword>
<feature type="domain" description="Peptidase S1" evidence="8">
    <location>
        <begin position="41"/>
        <end position="275"/>
    </location>
</feature>
<proteinExistence type="inferred from homology"/>
<dbReference type="Proteomes" id="UP000007646">
    <property type="component" value="Unassembled WGS sequence"/>
</dbReference>
<keyword evidence="2 6" id="KW-0645">Protease</keyword>
<dbReference type="AlphaFoldDB" id="G3UDE5"/>
<dbReference type="InterPro" id="IPR001314">
    <property type="entry name" value="Peptidase_S1A"/>
</dbReference>
<dbReference type="InterPro" id="IPR009003">
    <property type="entry name" value="Peptidase_S1_PA"/>
</dbReference>
<dbReference type="PROSITE" id="PS00135">
    <property type="entry name" value="TRYPSIN_SER"/>
    <property type="match status" value="1"/>
</dbReference>
<dbReference type="InterPro" id="IPR018114">
    <property type="entry name" value="TRYPSIN_HIS"/>
</dbReference>
<evidence type="ECO:0000256" key="3">
    <source>
        <dbReference type="ARBA" id="ARBA00022801"/>
    </source>
</evidence>
<evidence type="ECO:0000256" key="6">
    <source>
        <dbReference type="RuleBase" id="RU363034"/>
    </source>
</evidence>
<dbReference type="PANTHER" id="PTHR24271:SF66">
    <property type="entry name" value="KALLIKREIN-10"/>
    <property type="match status" value="1"/>
</dbReference>
<keyword evidence="4 6" id="KW-0720">Serine protease</keyword>
<dbReference type="eggNOG" id="KOG3627">
    <property type="taxonomic scope" value="Eukaryota"/>
</dbReference>
<dbReference type="SUPFAM" id="SSF50494">
    <property type="entry name" value="Trypsin-like serine proteases"/>
    <property type="match status" value="1"/>
</dbReference>
<dbReference type="InterPro" id="IPR043504">
    <property type="entry name" value="Peptidase_S1_PA_chymotrypsin"/>
</dbReference>
<dbReference type="GO" id="GO:0030141">
    <property type="term" value="C:secretory granule"/>
    <property type="evidence" value="ECO:0007669"/>
    <property type="project" value="TreeGrafter"/>
</dbReference>
<dbReference type="STRING" id="9785.ENSLAFP00000025853"/>
<name>G3UDE5_LOXAF</name>
<gene>
    <name evidence="9" type="primary">KLK11</name>
</gene>
<feature type="signal peptide" evidence="7">
    <location>
        <begin position="1"/>
        <end position="32"/>
    </location>
</feature>
<dbReference type="InParanoid" id="G3UDE5"/>
<dbReference type="Pfam" id="PF00089">
    <property type="entry name" value="Trypsin"/>
    <property type="match status" value="1"/>
</dbReference>
<feature type="chain" id="PRO_5003456461" evidence="7">
    <location>
        <begin position="33"/>
        <end position="277"/>
    </location>
</feature>
<keyword evidence="10" id="KW-1185">Reference proteome</keyword>
<dbReference type="PANTHER" id="PTHR24271">
    <property type="entry name" value="KALLIKREIN-RELATED"/>
    <property type="match status" value="1"/>
</dbReference>
<dbReference type="Ensembl" id="ENSLAFT00000029708.1">
    <property type="protein sequence ID" value="ENSLAFP00000025853.1"/>
    <property type="gene ID" value="ENSLAFG00000007611.3"/>
</dbReference>
<keyword evidence="5" id="KW-1015">Disulfide bond</keyword>
<dbReference type="GO" id="GO:0004252">
    <property type="term" value="F:serine-type endopeptidase activity"/>
    <property type="evidence" value="ECO:0007669"/>
    <property type="project" value="InterPro"/>
</dbReference>
<keyword evidence="7" id="KW-0732">Signal</keyword>
<comment type="similarity">
    <text evidence="1">Belongs to the peptidase S1 family. Snake venom subfamily.</text>
</comment>
<reference evidence="9" key="3">
    <citation type="submission" date="2025-09" db="UniProtKB">
        <authorList>
            <consortium name="Ensembl"/>
        </authorList>
    </citation>
    <scope>IDENTIFICATION</scope>
    <source>
        <strain evidence="9">Isolate ISIS603380</strain>
    </source>
</reference>
<dbReference type="GeneTree" id="ENSGT01020000230389"/>
<organism evidence="9 10">
    <name type="scientific">Loxodonta africana</name>
    <name type="common">African elephant</name>
    <dbReference type="NCBI Taxonomy" id="9785"/>
    <lineage>
        <taxon>Eukaryota</taxon>
        <taxon>Metazoa</taxon>
        <taxon>Chordata</taxon>
        <taxon>Craniata</taxon>
        <taxon>Vertebrata</taxon>
        <taxon>Euteleostomi</taxon>
        <taxon>Mammalia</taxon>
        <taxon>Eutheria</taxon>
        <taxon>Afrotheria</taxon>
        <taxon>Proboscidea</taxon>
        <taxon>Elephantidae</taxon>
        <taxon>Loxodonta</taxon>
    </lineage>
</organism>
<dbReference type="Gene3D" id="2.40.10.10">
    <property type="entry name" value="Trypsin-like serine proteases"/>
    <property type="match status" value="2"/>
</dbReference>
<reference evidence="9" key="2">
    <citation type="submission" date="2025-08" db="UniProtKB">
        <authorList>
            <consortium name="Ensembl"/>
        </authorList>
    </citation>
    <scope>IDENTIFICATION</scope>
    <source>
        <strain evidence="9">Isolate ISIS603380</strain>
    </source>
</reference>
<dbReference type="PROSITE" id="PS50240">
    <property type="entry name" value="TRYPSIN_DOM"/>
    <property type="match status" value="1"/>
</dbReference>
<dbReference type="InterPro" id="IPR001254">
    <property type="entry name" value="Trypsin_dom"/>
</dbReference>
<protein>
    <submittedName>
        <fullName evidence="9">Kallikrein-8-like</fullName>
    </submittedName>
</protein>
<evidence type="ECO:0000256" key="4">
    <source>
        <dbReference type="ARBA" id="ARBA00022825"/>
    </source>
</evidence>
<dbReference type="PROSITE" id="PS00134">
    <property type="entry name" value="TRYPSIN_HIS"/>
    <property type="match status" value="1"/>
</dbReference>
<accession>G3UDE5</accession>
<dbReference type="FunFam" id="2.40.10.10:FF:000010">
    <property type="entry name" value="Kallikrein related peptidase 11"/>
    <property type="match status" value="1"/>
</dbReference>
<dbReference type="CDD" id="cd00190">
    <property type="entry name" value="Tryp_SPc"/>
    <property type="match status" value="1"/>
</dbReference>
<dbReference type="PRINTS" id="PR00722">
    <property type="entry name" value="CHYMOTRYPSIN"/>
</dbReference>